<dbReference type="AlphaFoldDB" id="A0A812PG11"/>
<feature type="region of interest" description="Disordered" evidence="1">
    <location>
        <begin position="14"/>
        <end position="79"/>
    </location>
</feature>
<evidence type="ECO:0000313" key="3">
    <source>
        <dbReference type="Proteomes" id="UP000601435"/>
    </source>
</evidence>
<keyword evidence="3" id="KW-1185">Reference proteome</keyword>
<dbReference type="EMBL" id="CAJNJA010015416">
    <property type="protein sequence ID" value="CAE7361423.1"/>
    <property type="molecule type" value="Genomic_DNA"/>
</dbReference>
<comment type="caution">
    <text evidence="2">The sequence shown here is derived from an EMBL/GenBank/DDBJ whole genome shotgun (WGS) entry which is preliminary data.</text>
</comment>
<proteinExistence type="predicted"/>
<sequence length="141" mass="14539">IPKAAPTLEAWLAPHSASEATAEPQAAHQAYKAPPASFQVRDPVPAFAPQETPVQQADSSPKAWLDGATSQLPRKAPPGSLLSQAAAAFDLPKQAPAAFGLDAPVAMKAPPIPQEKLGTQSQAKPPPPSVPPPKKPPLSSQ</sequence>
<feature type="non-terminal residue" evidence="2">
    <location>
        <position position="1"/>
    </location>
</feature>
<protein>
    <submittedName>
        <fullName evidence="2">Uncharacterized protein</fullName>
    </submittedName>
</protein>
<dbReference type="OrthoDB" id="10323223at2759"/>
<dbReference type="Proteomes" id="UP000601435">
    <property type="component" value="Unassembled WGS sequence"/>
</dbReference>
<gene>
    <name evidence="2" type="ORF">SNEC2469_LOCUS9544</name>
</gene>
<accession>A0A812PG11</accession>
<name>A0A812PG11_9DINO</name>
<feature type="non-terminal residue" evidence="2">
    <location>
        <position position="141"/>
    </location>
</feature>
<feature type="compositionally biased region" description="Pro residues" evidence="1">
    <location>
        <begin position="124"/>
        <end position="141"/>
    </location>
</feature>
<evidence type="ECO:0000313" key="2">
    <source>
        <dbReference type="EMBL" id="CAE7361423.1"/>
    </source>
</evidence>
<evidence type="ECO:0000256" key="1">
    <source>
        <dbReference type="SAM" id="MobiDB-lite"/>
    </source>
</evidence>
<organism evidence="2 3">
    <name type="scientific">Symbiodinium necroappetens</name>
    <dbReference type="NCBI Taxonomy" id="1628268"/>
    <lineage>
        <taxon>Eukaryota</taxon>
        <taxon>Sar</taxon>
        <taxon>Alveolata</taxon>
        <taxon>Dinophyceae</taxon>
        <taxon>Suessiales</taxon>
        <taxon>Symbiodiniaceae</taxon>
        <taxon>Symbiodinium</taxon>
    </lineage>
</organism>
<reference evidence="2" key="1">
    <citation type="submission" date="2021-02" db="EMBL/GenBank/DDBJ databases">
        <authorList>
            <person name="Dougan E. K."/>
            <person name="Rhodes N."/>
            <person name="Thang M."/>
            <person name="Chan C."/>
        </authorList>
    </citation>
    <scope>NUCLEOTIDE SEQUENCE</scope>
</reference>
<feature type="region of interest" description="Disordered" evidence="1">
    <location>
        <begin position="109"/>
        <end position="141"/>
    </location>
</feature>